<evidence type="ECO:0000313" key="2">
    <source>
        <dbReference type="Proteomes" id="UP000499080"/>
    </source>
</evidence>
<evidence type="ECO:0000313" key="1">
    <source>
        <dbReference type="EMBL" id="GBN77467.1"/>
    </source>
</evidence>
<dbReference type="AlphaFoldDB" id="A0A4Y2RNT8"/>
<dbReference type="Proteomes" id="UP000499080">
    <property type="component" value="Unassembled WGS sequence"/>
</dbReference>
<name>A0A4Y2RNT8_ARAVE</name>
<sequence length="103" mass="11513">VLTYERDVGSETNAEGGRRAFKATNIGSSGCKRVVLTYERDVGSETNAEGRRRTFKATKIRISGCESVVLTKKLKFDFCKITKKPRLLTLMTSSKTSKENTMQ</sequence>
<gene>
    <name evidence="1" type="ORF">AVEN_108469_1</name>
</gene>
<proteinExistence type="predicted"/>
<feature type="non-terminal residue" evidence="1">
    <location>
        <position position="1"/>
    </location>
</feature>
<protein>
    <submittedName>
        <fullName evidence="1">Uncharacterized protein</fullName>
    </submittedName>
</protein>
<dbReference type="EMBL" id="BGPR01146404">
    <property type="protein sequence ID" value="GBN77467.1"/>
    <property type="molecule type" value="Genomic_DNA"/>
</dbReference>
<keyword evidence="2" id="KW-1185">Reference proteome</keyword>
<comment type="caution">
    <text evidence="1">The sequence shown here is derived from an EMBL/GenBank/DDBJ whole genome shotgun (WGS) entry which is preliminary data.</text>
</comment>
<reference evidence="1 2" key="1">
    <citation type="journal article" date="2019" name="Sci. Rep.">
        <title>Orb-weaving spider Araneus ventricosus genome elucidates the spidroin gene catalogue.</title>
        <authorList>
            <person name="Kono N."/>
            <person name="Nakamura H."/>
            <person name="Ohtoshi R."/>
            <person name="Moran D.A.P."/>
            <person name="Shinohara A."/>
            <person name="Yoshida Y."/>
            <person name="Fujiwara M."/>
            <person name="Mori M."/>
            <person name="Tomita M."/>
            <person name="Arakawa K."/>
        </authorList>
    </citation>
    <scope>NUCLEOTIDE SEQUENCE [LARGE SCALE GENOMIC DNA]</scope>
</reference>
<organism evidence="1 2">
    <name type="scientific">Araneus ventricosus</name>
    <name type="common">Orbweaver spider</name>
    <name type="synonym">Epeira ventricosa</name>
    <dbReference type="NCBI Taxonomy" id="182803"/>
    <lineage>
        <taxon>Eukaryota</taxon>
        <taxon>Metazoa</taxon>
        <taxon>Ecdysozoa</taxon>
        <taxon>Arthropoda</taxon>
        <taxon>Chelicerata</taxon>
        <taxon>Arachnida</taxon>
        <taxon>Araneae</taxon>
        <taxon>Araneomorphae</taxon>
        <taxon>Entelegynae</taxon>
        <taxon>Araneoidea</taxon>
        <taxon>Araneidae</taxon>
        <taxon>Araneus</taxon>
    </lineage>
</organism>
<accession>A0A4Y2RNT8</accession>